<organism evidence="1 2">
    <name type="scientific">Paenibacillus illinoisensis</name>
    <dbReference type="NCBI Taxonomy" id="59845"/>
    <lineage>
        <taxon>Bacteria</taxon>
        <taxon>Bacillati</taxon>
        <taxon>Bacillota</taxon>
        <taxon>Bacilli</taxon>
        <taxon>Bacillales</taxon>
        <taxon>Paenibacillaceae</taxon>
        <taxon>Paenibacillus</taxon>
    </lineage>
</organism>
<dbReference type="Proteomes" id="UP000247459">
    <property type="component" value="Unassembled WGS sequence"/>
</dbReference>
<name>A0A2W0CCN8_9BACL</name>
<reference evidence="1 2" key="1">
    <citation type="submission" date="2018-01" db="EMBL/GenBank/DDBJ databases">
        <title>Genome sequence of the PGP bacterium Paenibacillus illinoisensis E3.</title>
        <authorList>
            <person name="Rolli E."/>
            <person name="Marasco R."/>
            <person name="Bessem C."/>
            <person name="Michoud G."/>
            <person name="Gaiarsa S."/>
            <person name="Borin S."/>
            <person name="Daffonchio D."/>
        </authorList>
    </citation>
    <scope>NUCLEOTIDE SEQUENCE [LARGE SCALE GENOMIC DNA]</scope>
    <source>
        <strain evidence="1 2">E3</strain>
    </source>
</reference>
<accession>A0A2W0CCN8</accession>
<dbReference type="AlphaFoldDB" id="A0A2W0CCN8"/>
<gene>
    <name evidence="1" type="ORF">PIL02S_04585</name>
</gene>
<proteinExistence type="predicted"/>
<comment type="caution">
    <text evidence="1">The sequence shown here is derived from an EMBL/GenBank/DDBJ whole genome shotgun (WGS) entry which is preliminary data.</text>
</comment>
<evidence type="ECO:0000313" key="2">
    <source>
        <dbReference type="Proteomes" id="UP000247459"/>
    </source>
</evidence>
<sequence>MDINLFSALIILHESDVLLVLGLELINLPDKVLLYYTSSLLDDYSNKAMELFTKFVNKMLSEIGARILKTGKVKS</sequence>
<evidence type="ECO:0000313" key="1">
    <source>
        <dbReference type="EMBL" id="PYY27912.1"/>
    </source>
</evidence>
<protein>
    <submittedName>
        <fullName evidence="1">Uncharacterized protein</fullName>
    </submittedName>
</protein>
<dbReference type="EMBL" id="PRLG01000021">
    <property type="protein sequence ID" value="PYY27912.1"/>
    <property type="molecule type" value="Genomic_DNA"/>
</dbReference>